<dbReference type="Gene3D" id="2.40.70.10">
    <property type="entry name" value="Acid Proteases"/>
    <property type="match status" value="2"/>
</dbReference>
<dbReference type="SUPFAM" id="SSF50156">
    <property type="entry name" value="PDZ domain-like"/>
    <property type="match status" value="1"/>
</dbReference>
<dbReference type="GO" id="GO:0006508">
    <property type="term" value="P:proteolysis"/>
    <property type="evidence" value="ECO:0007669"/>
    <property type="project" value="UniProtKB-KW"/>
</dbReference>
<name>A0ABU5EN20_9FLAO</name>
<dbReference type="EMBL" id="JAXDAE010000006">
    <property type="protein sequence ID" value="MDY2587145.1"/>
    <property type="molecule type" value="Genomic_DNA"/>
</dbReference>
<sequence length="392" mass="44402">MKIKFTYIILFFILGIQVLKAQIHEIPFQLKNDIILIEVNINDNTQNHTFVFDTGASYDVLDTEVAKSLGLKPDYKQEASGAGGITSVDIVLNQKLNLGNTISLDISNLILVDLTRLKNKLERNFDGIIGYSLLRNYITKIDYDYKLIQFFEKLNEVKTEGYSRIPFQFKGGIPIPQFDISLTLNNNENYTGTIFFDSGAALTLSINTPYNKRYKLNEKVERSIISETENLSSKSISEDIAIKSLDIGAFTLEDMVISLANDKEGVSSYKDYLGILGAKVISRFNIILDYTDYNIYLKPNDNFSKKFEFPLSGIKLKKEDGVIVIGRVQKNSMAYDKGVLKGDKLISVNDITTDDIEKYRELLKQEGQSCKLVLIDGEGKRKEVNIELKRLL</sequence>
<keyword evidence="3" id="KW-1185">Reference proteome</keyword>
<dbReference type="Pfam" id="PF13650">
    <property type="entry name" value="Asp_protease_2"/>
    <property type="match status" value="1"/>
</dbReference>
<feature type="domain" description="PDZ" evidence="1">
    <location>
        <begin position="294"/>
        <end position="378"/>
    </location>
</feature>
<proteinExistence type="predicted"/>
<dbReference type="SMART" id="SM00228">
    <property type="entry name" value="PDZ"/>
    <property type="match status" value="1"/>
</dbReference>
<dbReference type="GO" id="GO:0008233">
    <property type="term" value="F:peptidase activity"/>
    <property type="evidence" value="ECO:0007669"/>
    <property type="project" value="UniProtKB-KW"/>
</dbReference>
<evidence type="ECO:0000259" key="1">
    <source>
        <dbReference type="PROSITE" id="PS50106"/>
    </source>
</evidence>
<dbReference type="Proteomes" id="UP001285855">
    <property type="component" value="Unassembled WGS sequence"/>
</dbReference>
<gene>
    <name evidence="2" type="ORF">SNF14_07325</name>
</gene>
<dbReference type="InterPro" id="IPR041489">
    <property type="entry name" value="PDZ_6"/>
</dbReference>
<dbReference type="Gene3D" id="2.30.42.10">
    <property type="match status" value="1"/>
</dbReference>
<dbReference type="PROSITE" id="PS50106">
    <property type="entry name" value="PDZ"/>
    <property type="match status" value="1"/>
</dbReference>
<comment type="caution">
    <text evidence="2">The sequence shown here is derived from an EMBL/GenBank/DDBJ whole genome shotgun (WGS) entry which is preliminary data.</text>
</comment>
<dbReference type="RefSeq" id="WP_320555517.1">
    <property type="nucleotide sequence ID" value="NZ_JAXDAE010000006.1"/>
</dbReference>
<dbReference type="InterPro" id="IPR034122">
    <property type="entry name" value="Retropepsin-like_bacterial"/>
</dbReference>
<protein>
    <submittedName>
        <fullName evidence="2">Aspartyl protease family protein</fullName>
    </submittedName>
</protein>
<accession>A0ABU5EN20</accession>
<dbReference type="InterPro" id="IPR001478">
    <property type="entry name" value="PDZ"/>
</dbReference>
<organism evidence="2 3">
    <name type="scientific">Winogradskyella aquimaris</name>
    <dbReference type="NCBI Taxonomy" id="864074"/>
    <lineage>
        <taxon>Bacteria</taxon>
        <taxon>Pseudomonadati</taxon>
        <taxon>Bacteroidota</taxon>
        <taxon>Flavobacteriia</taxon>
        <taxon>Flavobacteriales</taxon>
        <taxon>Flavobacteriaceae</taxon>
        <taxon>Winogradskyella</taxon>
    </lineage>
</organism>
<evidence type="ECO:0000313" key="2">
    <source>
        <dbReference type="EMBL" id="MDY2587145.1"/>
    </source>
</evidence>
<reference evidence="2 3" key="1">
    <citation type="submission" date="2023-11" db="EMBL/GenBank/DDBJ databases">
        <title>Winogradskyella pelagius sp. nov., isolated from coastal sediment.</title>
        <authorList>
            <person name="Li F."/>
        </authorList>
    </citation>
    <scope>NUCLEOTIDE SEQUENCE [LARGE SCALE GENOMIC DNA]</scope>
    <source>
        <strain evidence="2 3">KCTC 23502</strain>
    </source>
</reference>
<dbReference type="SUPFAM" id="SSF50630">
    <property type="entry name" value="Acid proteases"/>
    <property type="match status" value="1"/>
</dbReference>
<keyword evidence="2" id="KW-0378">Hydrolase</keyword>
<dbReference type="Pfam" id="PF17820">
    <property type="entry name" value="PDZ_6"/>
    <property type="match status" value="1"/>
</dbReference>
<evidence type="ECO:0000313" key="3">
    <source>
        <dbReference type="Proteomes" id="UP001285855"/>
    </source>
</evidence>
<dbReference type="CDD" id="cd05483">
    <property type="entry name" value="retropepsin_like_bacteria"/>
    <property type="match status" value="1"/>
</dbReference>
<keyword evidence="2" id="KW-0645">Protease</keyword>
<dbReference type="InterPro" id="IPR021109">
    <property type="entry name" value="Peptidase_aspartic_dom_sf"/>
</dbReference>
<dbReference type="InterPro" id="IPR036034">
    <property type="entry name" value="PDZ_sf"/>
</dbReference>